<keyword evidence="7" id="KW-0496">Mitochondrion</keyword>
<dbReference type="AlphaFoldDB" id="A0A9W7B6I3"/>
<dbReference type="EMBL" id="BLQM01000297">
    <property type="protein sequence ID" value="GMH81278.1"/>
    <property type="molecule type" value="Genomic_DNA"/>
</dbReference>
<dbReference type="PANTHER" id="PTHR12653:SF0">
    <property type="entry name" value="NADH DEHYDROGENASE [UBIQUINONE] 1 ALPHA SUBCOMPLEX SUBUNIT 5"/>
    <property type="match status" value="1"/>
</dbReference>
<dbReference type="GO" id="GO:0022904">
    <property type="term" value="P:respiratory electron transport chain"/>
    <property type="evidence" value="ECO:0007669"/>
    <property type="project" value="InterPro"/>
</dbReference>
<dbReference type="GO" id="GO:0005743">
    <property type="term" value="C:mitochondrial inner membrane"/>
    <property type="evidence" value="ECO:0007669"/>
    <property type="project" value="UniProtKB-SubCell"/>
</dbReference>
<keyword evidence="5" id="KW-0999">Mitochondrion inner membrane</keyword>
<evidence type="ECO:0000313" key="10">
    <source>
        <dbReference type="Proteomes" id="UP001162640"/>
    </source>
</evidence>
<protein>
    <submittedName>
        <fullName evidence="9">Uncharacterized protein</fullName>
    </submittedName>
</protein>
<comment type="subcellular location">
    <subcellularLocation>
        <location evidence="1">Mitochondrion inner membrane</location>
        <topology evidence="1">Peripheral membrane protein</topology>
        <orientation evidence="1">Matrix side</orientation>
    </subcellularLocation>
</comment>
<comment type="similarity">
    <text evidence="2">Belongs to the complex I NDUFA5 subunit family.</text>
</comment>
<accession>A0A9W7B6I3</accession>
<name>A0A9W7B6I3_9STRA</name>
<organism evidence="9 10">
    <name type="scientific">Triparma laevis f. inornata</name>
    <dbReference type="NCBI Taxonomy" id="1714386"/>
    <lineage>
        <taxon>Eukaryota</taxon>
        <taxon>Sar</taxon>
        <taxon>Stramenopiles</taxon>
        <taxon>Ochrophyta</taxon>
        <taxon>Bolidophyceae</taxon>
        <taxon>Parmales</taxon>
        <taxon>Triparmaceae</taxon>
        <taxon>Triparma</taxon>
    </lineage>
</organism>
<keyword evidence="8" id="KW-0472">Membrane</keyword>
<sequence length="140" mass="15604">MLSNSLLRTTLRLSTRNLSTVTKTSTGLVGLPVHPNPLPELQSLNESILTSLSKIPPCGYKTNATLMTNFRLKSITEAEGDISKVEAEIDCGQIEELIIQAKDELQVVEMYYENKLWESIHIQEEEFVEAPKVEEGGEKA</sequence>
<evidence type="ECO:0000256" key="6">
    <source>
        <dbReference type="ARBA" id="ARBA00022982"/>
    </source>
</evidence>
<comment type="caution">
    <text evidence="9">The sequence shown here is derived from an EMBL/GenBank/DDBJ whole genome shotgun (WGS) entry which is preliminary data.</text>
</comment>
<keyword evidence="6" id="KW-0249">Electron transport</keyword>
<keyword evidence="4" id="KW-0679">Respiratory chain</keyword>
<evidence type="ECO:0000313" key="9">
    <source>
        <dbReference type="EMBL" id="GMH81278.1"/>
    </source>
</evidence>
<dbReference type="InterPro" id="IPR006806">
    <property type="entry name" value="NDUFA5"/>
</dbReference>
<evidence type="ECO:0000256" key="3">
    <source>
        <dbReference type="ARBA" id="ARBA00022448"/>
    </source>
</evidence>
<gene>
    <name evidence="9" type="ORF">TL16_g08879</name>
</gene>
<evidence type="ECO:0000256" key="4">
    <source>
        <dbReference type="ARBA" id="ARBA00022660"/>
    </source>
</evidence>
<evidence type="ECO:0000256" key="2">
    <source>
        <dbReference type="ARBA" id="ARBA00010261"/>
    </source>
</evidence>
<evidence type="ECO:0000256" key="1">
    <source>
        <dbReference type="ARBA" id="ARBA00004443"/>
    </source>
</evidence>
<keyword evidence="3" id="KW-0813">Transport</keyword>
<dbReference type="Pfam" id="PF04716">
    <property type="entry name" value="ETC_C1_NDUFA5"/>
    <property type="match status" value="1"/>
</dbReference>
<dbReference type="Proteomes" id="UP001162640">
    <property type="component" value="Unassembled WGS sequence"/>
</dbReference>
<dbReference type="PANTHER" id="PTHR12653">
    <property type="entry name" value="NADH-UBIQUINONE OXIDOREDUCTASE 13 KD-B SUBUNIT"/>
    <property type="match status" value="1"/>
</dbReference>
<proteinExistence type="inferred from homology"/>
<evidence type="ECO:0000256" key="8">
    <source>
        <dbReference type="ARBA" id="ARBA00023136"/>
    </source>
</evidence>
<reference evidence="10" key="1">
    <citation type="journal article" date="2023" name="Commun. Biol.">
        <title>Genome analysis of Parmales, the sister group of diatoms, reveals the evolutionary specialization of diatoms from phago-mixotrophs to photoautotrophs.</title>
        <authorList>
            <person name="Ban H."/>
            <person name="Sato S."/>
            <person name="Yoshikawa S."/>
            <person name="Yamada K."/>
            <person name="Nakamura Y."/>
            <person name="Ichinomiya M."/>
            <person name="Sato N."/>
            <person name="Blanc-Mathieu R."/>
            <person name="Endo H."/>
            <person name="Kuwata A."/>
            <person name="Ogata H."/>
        </authorList>
    </citation>
    <scope>NUCLEOTIDE SEQUENCE [LARGE SCALE GENOMIC DNA]</scope>
</reference>
<evidence type="ECO:0000256" key="7">
    <source>
        <dbReference type="ARBA" id="ARBA00023128"/>
    </source>
</evidence>
<evidence type="ECO:0000256" key="5">
    <source>
        <dbReference type="ARBA" id="ARBA00022792"/>
    </source>
</evidence>